<dbReference type="EMBL" id="AP025293">
    <property type="protein sequence ID" value="BDD00904.1"/>
    <property type="molecule type" value="Genomic_DNA"/>
</dbReference>
<accession>A0ABN6LCJ2</accession>
<proteinExistence type="predicted"/>
<reference evidence="2 3" key="1">
    <citation type="submission" date="2021-12" db="EMBL/GenBank/DDBJ databases">
        <title>Genome sequencing of bacteria with rrn-lacking chromosome and rrn-plasmid.</title>
        <authorList>
            <person name="Anda M."/>
            <person name="Iwasaki W."/>
        </authorList>
    </citation>
    <scope>NUCLEOTIDE SEQUENCE [LARGE SCALE GENOMIC DNA]</scope>
    <source>
        <strain evidence="2 3">NBRC 101262</strain>
        <plasmid evidence="2 3">pPP1</plasmid>
    </source>
</reference>
<name>A0ABN6LCJ2_9BACT</name>
<keyword evidence="1" id="KW-0732">Signal</keyword>
<dbReference type="Proteomes" id="UP001354989">
    <property type="component" value="Plasmid pPP1"/>
</dbReference>
<gene>
    <name evidence="2" type="ORF">PEPS_31840</name>
</gene>
<geneLocation type="plasmid" evidence="2 3">
    <name>pPP1</name>
</geneLocation>
<feature type="signal peptide" evidence="1">
    <location>
        <begin position="1"/>
        <end position="28"/>
    </location>
</feature>
<evidence type="ECO:0000313" key="2">
    <source>
        <dbReference type="EMBL" id="BDD00904.1"/>
    </source>
</evidence>
<organism evidence="2 3">
    <name type="scientific">Persicobacter psychrovividus</name>
    <dbReference type="NCBI Taxonomy" id="387638"/>
    <lineage>
        <taxon>Bacteria</taxon>
        <taxon>Pseudomonadati</taxon>
        <taxon>Bacteroidota</taxon>
        <taxon>Cytophagia</taxon>
        <taxon>Cytophagales</taxon>
        <taxon>Persicobacteraceae</taxon>
        <taxon>Persicobacter</taxon>
    </lineage>
</organism>
<evidence type="ECO:0000313" key="3">
    <source>
        <dbReference type="Proteomes" id="UP001354989"/>
    </source>
</evidence>
<keyword evidence="3" id="KW-1185">Reference proteome</keyword>
<evidence type="ECO:0000256" key="1">
    <source>
        <dbReference type="SAM" id="SignalP"/>
    </source>
</evidence>
<sequence>MKNTLYLSFIVALFASVALLSPAQPAYAQTQVAVIVNPNNPVTSLDAGKVRLFWLRRIKKRWPNNNKFIRPADYNFECPEQQEFYSKILKMNSDKVEKYFMTRQYQNAEKPQDKFGSAKEVIDFVSKNEGAIGFVAVKDIQDAKKVKVVFKMNQ</sequence>
<protein>
    <recommendedName>
        <fullName evidence="4">PBP domain-containing protein</fullName>
    </recommendedName>
</protein>
<dbReference type="RefSeq" id="WP_338398140.1">
    <property type="nucleotide sequence ID" value="NZ_AP025293.1"/>
</dbReference>
<dbReference type="Gene3D" id="3.40.190.10">
    <property type="entry name" value="Periplasmic binding protein-like II"/>
    <property type="match status" value="1"/>
</dbReference>
<feature type="chain" id="PRO_5046256174" description="PBP domain-containing protein" evidence="1">
    <location>
        <begin position="29"/>
        <end position="154"/>
    </location>
</feature>
<dbReference type="SUPFAM" id="SSF53850">
    <property type="entry name" value="Periplasmic binding protein-like II"/>
    <property type="match status" value="1"/>
</dbReference>
<keyword evidence="2" id="KW-0614">Plasmid</keyword>
<evidence type="ECO:0008006" key="4">
    <source>
        <dbReference type="Google" id="ProtNLM"/>
    </source>
</evidence>